<accession>A0A384K469</accession>
<sequence>MCSISIRISIDSRCLQPTYFYNLVMPSFPNSSTVCDESLERATFMELDGLGKCAGIRPRQLACLVAIRSTFHLHISTTGEGTDYQSGKFTQQSRK</sequence>
<reference evidence="1 2" key="2">
    <citation type="journal article" date="2012" name="Eukaryot. Cell">
        <title>Genome update of Botrytis cinerea strains B05.10 and T4.</title>
        <authorList>
            <person name="Staats M."/>
            <person name="van Kan J.A."/>
        </authorList>
    </citation>
    <scope>NUCLEOTIDE SEQUENCE [LARGE SCALE GENOMIC DNA]</scope>
    <source>
        <strain evidence="1 2">B05.10</strain>
    </source>
</reference>
<reference evidence="1 2" key="3">
    <citation type="journal article" date="2017" name="Mol. Plant Pathol.">
        <title>A gapless genome sequence of the fungus Botrytis cinerea.</title>
        <authorList>
            <person name="Van Kan J.A."/>
            <person name="Stassen J.H."/>
            <person name="Mosbach A."/>
            <person name="Van Der Lee T.A."/>
            <person name="Faino L."/>
            <person name="Farmer A.D."/>
            <person name="Papasotiriou D.G."/>
            <person name="Zhou S."/>
            <person name="Seidl M.F."/>
            <person name="Cottam E."/>
            <person name="Edel D."/>
            <person name="Hahn M."/>
            <person name="Schwartz D.C."/>
            <person name="Dietrich R.A."/>
            <person name="Widdison S."/>
            <person name="Scalliet G."/>
        </authorList>
    </citation>
    <scope>NUCLEOTIDE SEQUENCE [LARGE SCALE GENOMIC DNA]</scope>
    <source>
        <strain evidence="1 2">B05.10</strain>
    </source>
</reference>
<dbReference type="EMBL" id="CP009819">
    <property type="protein sequence ID" value="ATZ57434.1"/>
    <property type="molecule type" value="Genomic_DNA"/>
</dbReference>
<evidence type="ECO:0000313" key="1">
    <source>
        <dbReference type="EMBL" id="ATZ57434.1"/>
    </source>
</evidence>
<proteinExistence type="predicted"/>
<dbReference type="Proteomes" id="UP000001798">
    <property type="component" value="Chromosome 15"/>
</dbReference>
<dbReference type="GeneID" id="36394889"/>
<protein>
    <submittedName>
        <fullName evidence="1">Uncharacterized protein</fullName>
    </submittedName>
</protein>
<dbReference type="KEGG" id="bfu:BCIN_15g00150"/>
<gene>
    <name evidence="1" type="ORF">BCIN_15g00150</name>
</gene>
<keyword evidence="2" id="KW-1185">Reference proteome</keyword>
<name>A0A384K469_BOTFB</name>
<organism evidence="1 2">
    <name type="scientific">Botryotinia fuckeliana (strain B05.10)</name>
    <name type="common">Noble rot fungus</name>
    <name type="synonym">Botrytis cinerea</name>
    <dbReference type="NCBI Taxonomy" id="332648"/>
    <lineage>
        <taxon>Eukaryota</taxon>
        <taxon>Fungi</taxon>
        <taxon>Dikarya</taxon>
        <taxon>Ascomycota</taxon>
        <taxon>Pezizomycotina</taxon>
        <taxon>Leotiomycetes</taxon>
        <taxon>Helotiales</taxon>
        <taxon>Sclerotiniaceae</taxon>
        <taxon>Botrytis</taxon>
    </lineage>
</organism>
<reference evidence="1 2" key="1">
    <citation type="journal article" date="2011" name="PLoS Genet.">
        <title>Genomic analysis of the necrotrophic fungal pathogens Sclerotinia sclerotiorum and Botrytis cinerea.</title>
        <authorList>
            <person name="Amselem J."/>
            <person name="Cuomo C.A."/>
            <person name="van Kan J.A."/>
            <person name="Viaud M."/>
            <person name="Benito E.P."/>
            <person name="Couloux A."/>
            <person name="Coutinho P.M."/>
            <person name="de Vries R.P."/>
            <person name="Dyer P.S."/>
            <person name="Fillinger S."/>
            <person name="Fournier E."/>
            <person name="Gout L."/>
            <person name="Hahn M."/>
            <person name="Kohn L."/>
            <person name="Lapalu N."/>
            <person name="Plummer K.M."/>
            <person name="Pradier J.M."/>
            <person name="Quevillon E."/>
            <person name="Sharon A."/>
            <person name="Simon A."/>
            <person name="ten Have A."/>
            <person name="Tudzynski B."/>
            <person name="Tudzynski P."/>
            <person name="Wincker P."/>
            <person name="Andrew M."/>
            <person name="Anthouard V."/>
            <person name="Beever R.E."/>
            <person name="Beffa R."/>
            <person name="Benoit I."/>
            <person name="Bouzid O."/>
            <person name="Brault B."/>
            <person name="Chen Z."/>
            <person name="Choquer M."/>
            <person name="Collemare J."/>
            <person name="Cotton P."/>
            <person name="Danchin E.G."/>
            <person name="Da Silva C."/>
            <person name="Gautier A."/>
            <person name="Giraud C."/>
            <person name="Giraud T."/>
            <person name="Gonzalez C."/>
            <person name="Grossetete S."/>
            <person name="Guldener U."/>
            <person name="Henrissat B."/>
            <person name="Howlett B.J."/>
            <person name="Kodira C."/>
            <person name="Kretschmer M."/>
            <person name="Lappartient A."/>
            <person name="Leroch M."/>
            <person name="Levis C."/>
            <person name="Mauceli E."/>
            <person name="Neuveglise C."/>
            <person name="Oeser B."/>
            <person name="Pearson M."/>
            <person name="Poulain J."/>
            <person name="Poussereau N."/>
            <person name="Quesneville H."/>
            <person name="Rascle C."/>
            <person name="Schumacher J."/>
            <person name="Segurens B."/>
            <person name="Sexton A."/>
            <person name="Silva E."/>
            <person name="Sirven C."/>
            <person name="Soanes D.M."/>
            <person name="Talbot N.J."/>
            <person name="Templeton M."/>
            <person name="Yandava C."/>
            <person name="Yarden O."/>
            <person name="Zeng Q."/>
            <person name="Rollins J.A."/>
            <person name="Lebrun M.H."/>
            <person name="Dickman M."/>
        </authorList>
    </citation>
    <scope>NUCLEOTIDE SEQUENCE [LARGE SCALE GENOMIC DNA]</scope>
    <source>
        <strain evidence="1 2">B05.10</strain>
    </source>
</reference>
<dbReference type="RefSeq" id="XP_024553144.1">
    <property type="nucleotide sequence ID" value="XM_024697328.1"/>
</dbReference>
<dbReference type="VEuPathDB" id="FungiDB:Bcin15g00150"/>
<dbReference type="AlphaFoldDB" id="A0A384K469"/>
<evidence type="ECO:0000313" key="2">
    <source>
        <dbReference type="Proteomes" id="UP000001798"/>
    </source>
</evidence>